<evidence type="ECO:0000313" key="2">
    <source>
        <dbReference type="EMBL" id="MXU93506.1"/>
    </source>
</evidence>
<feature type="compositionally biased region" description="Polar residues" evidence="1">
    <location>
        <begin position="113"/>
        <end position="128"/>
    </location>
</feature>
<dbReference type="EMBL" id="GIFC01011423">
    <property type="protein sequence ID" value="MXU93506.1"/>
    <property type="molecule type" value="Transcribed_RNA"/>
</dbReference>
<protein>
    <submittedName>
        <fullName evidence="2">Putative secreted protein</fullName>
    </submittedName>
</protein>
<sequence length="147" mass="15781">MRSSSSVIFSLSTSTSSRTANMRWLLTRSMACSILLSIATVLPADVLPTRKEHSATDDMAPSPHTATTARTTRREPGRPRADPRIQSAAPVTPSRRGALGAPPHRQDADAAQAPTTNPARRGTGNVSEPTGIHRTRTPKPPQTKPER</sequence>
<feature type="region of interest" description="Disordered" evidence="1">
    <location>
        <begin position="51"/>
        <end position="147"/>
    </location>
</feature>
<evidence type="ECO:0000256" key="1">
    <source>
        <dbReference type="SAM" id="MobiDB-lite"/>
    </source>
</evidence>
<proteinExistence type="predicted"/>
<reference evidence="2" key="1">
    <citation type="submission" date="2019-12" db="EMBL/GenBank/DDBJ databases">
        <title>An insight into the sialome of adult female Ixodes ricinus ticks feeding for 6 days.</title>
        <authorList>
            <person name="Perner J."/>
            <person name="Ribeiro J.M.C."/>
        </authorList>
    </citation>
    <scope>NUCLEOTIDE SEQUENCE</scope>
    <source>
        <strain evidence="2">Semi-engorged</strain>
        <tissue evidence="2">Salivary glands</tissue>
    </source>
</reference>
<feature type="compositionally biased region" description="Basic and acidic residues" evidence="1">
    <location>
        <begin position="72"/>
        <end position="83"/>
    </location>
</feature>
<feature type="compositionally biased region" description="Low complexity" evidence="1">
    <location>
        <begin position="60"/>
        <end position="70"/>
    </location>
</feature>
<accession>A0A6B0UV55</accession>
<dbReference type="AlphaFoldDB" id="A0A6B0UV55"/>
<name>A0A6B0UV55_IXORI</name>
<organism evidence="2">
    <name type="scientific">Ixodes ricinus</name>
    <name type="common">Common tick</name>
    <name type="synonym">Acarus ricinus</name>
    <dbReference type="NCBI Taxonomy" id="34613"/>
    <lineage>
        <taxon>Eukaryota</taxon>
        <taxon>Metazoa</taxon>
        <taxon>Ecdysozoa</taxon>
        <taxon>Arthropoda</taxon>
        <taxon>Chelicerata</taxon>
        <taxon>Arachnida</taxon>
        <taxon>Acari</taxon>
        <taxon>Parasitiformes</taxon>
        <taxon>Ixodida</taxon>
        <taxon>Ixodoidea</taxon>
        <taxon>Ixodidae</taxon>
        <taxon>Ixodinae</taxon>
        <taxon>Ixodes</taxon>
    </lineage>
</organism>
<feature type="compositionally biased region" description="Pro residues" evidence="1">
    <location>
        <begin position="138"/>
        <end position="147"/>
    </location>
</feature>